<dbReference type="EC" id="2.7.11.1" evidence="4"/>
<dbReference type="Gramene" id="PSS05633">
    <property type="protein sequence ID" value="PSS05633"/>
    <property type="gene ID" value="CEY00_Acc18902"/>
</dbReference>
<feature type="domain" description="Protein kinase" evidence="25">
    <location>
        <begin position="711"/>
        <end position="976"/>
    </location>
</feature>
<keyword evidence="27" id="KW-1185">Reference proteome</keyword>
<dbReference type="InterPro" id="IPR017441">
    <property type="entry name" value="Protein_kinase_ATP_BS"/>
</dbReference>
<keyword evidence="9" id="KW-0808">Transferase</keyword>
<comment type="subcellular location">
    <subcellularLocation>
        <location evidence="1">Cell membrane</location>
        <topology evidence="1">Single-pass membrane protein</topology>
    </subcellularLocation>
    <subcellularLocation>
        <location evidence="2">Membrane</location>
        <topology evidence="2">Single-pass type I membrane protein</topology>
    </subcellularLocation>
</comment>
<dbReference type="GO" id="GO:0005886">
    <property type="term" value="C:plasma membrane"/>
    <property type="evidence" value="ECO:0007669"/>
    <property type="project" value="UniProtKB-SubCell"/>
</dbReference>
<evidence type="ECO:0000256" key="21">
    <source>
        <dbReference type="ARBA" id="ARBA00048679"/>
    </source>
</evidence>
<dbReference type="GO" id="GO:0004674">
    <property type="term" value="F:protein serine/threonine kinase activity"/>
    <property type="evidence" value="ECO:0007669"/>
    <property type="project" value="UniProtKB-KW"/>
</dbReference>
<dbReference type="SMART" id="SM00220">
    <property type="entry name" value="S_TKc"/>
    <property type="match status" value="1"/>
</dbReference>
<dbReference type="Proteomes" id="UP000241394">
    <property type="component" value="Chromosome LG17"/>
</dbReference>
<dbReference type="PANTHER" id="PTHR27008:SF596">
    <property type="entry name" value="OS02G0215500 PROTEIN"/>
    <property type="match status" value="1"/>
</dbReference>
<evidence type="ECO:0000256" key="12">
    <source>
        <dbReference type="ARBA" id="ARBA00022737"/>
    </source>
</evidence>
<evidence type="ECO:0000256" key="22">
    <source>
        <dbReference type="PROSITE-ProRule" id="PRU10141"/>
    </source>
</evidence>
<name>A0A2R6QBX4_ACTCC</name>
<dbReference type="SUPFAM" id="SSF56112">
    <property type="entry name" value="Protein kinase-like (PK-like)"/>
    <property type="match status" value="1"/>
</dbReference>
<evidence type="ECO:0000256" key="6">
    <source>
        <dbReference type="ARBA" id="ARBA00022527"/>
    </source>
</evidence>
<evidence type="ECO:0000256" key="14">
    <source>
        <dbReference type="ARBA" id="ARBA00022777"/>
    </source>
</evidence>
<evidence type="ECO:0000256" key="10">
    <source>
        <dbReference type="ARBA" id="ARBA00022692"/>
    </source>
</evidence>
<accession>A0A2R6QBX4</accession>
<gene>
    <name evidence="26" type="ORF">CEY00_Acc18902</name>
</gene>
<evidence type="ECO:0000256" key="18">
    <source>
        <dbReference type="ARBA" id="ARBA00023170"/>
    </source>
</evidence>
<dbReference type="InterPro" id="IPR032675">
    <property type="entry name" value="LRR_dom_sf"/>
</dbReference>
<dbReference type="FunFam" id="3.80.10.10:FF:000095">
    <property type="entry name" value="LRR receptor-like serine/threonine-protein kinase GSO1"/>
    <property type="match status" value="1"/>
</dbReference>
<evidence type="ECO:0000256" key="13">
    <source>
        <dbReference type="ARBA" id="ARBA00022741"/>
    </source>
</evidence>
<evidence type="ECO:0000256" key="16">
    <source>
        <dbReference type="ARBA" id="ARBA00022989"/>
    </source>
</evidence>
<feature type="binding site" evidence="22">
    <location>
        <position position="740"/>
    </location>
    <ligand>
        <name>ATP</name>
        <dbReference type="ChEBI" id="CHEBI:30616"/>
    </ligand>
</feature>
<evidence type="ECO:0000313" key="26">
    <source>
        <dbReference type="EMBL" id="PSS05633.1"/>
    </source>
</evidence>
<dbReference type="Gene3D" id="3.30.200.20">
    <property type="entry name" value="Phosphorylase Kinase, domain 1"/>
    <property type="match status" value="1"/>
</dbReference>
<evidence type="ECO:0000256" key="11">
    <source>
        <dbReference type="ARBA" id="ARBA00022729"/>
    </source>
</evidence>
<evidence type="ECO:0000256" key="15">
    <source>
        <dbReference type="ARBA" id="ARBA00022840"/>
    </source>
</evidence>
<dbReference type="InterPro" id="IPR001611">
    <property type="entry name" value="Leu-rich_rpt"/>
</dbReference>
<dbReference type="AlphaFoldDB" id="A0A2R6QBX4"/>
<dbReference type="FunFam" id="3.80.10.10:FF:000288">
    <property type="entry name" value="LRR receptor-like serine/threonine-protein kinase EFR"/>
    <property type="match status" value="1"/>
</dbReference>
<evidence type="ECO:0000256" key="1">
    <source>
        <dbReference type="ARBA" id="ARBA00004162"/>
    </source>
</evidence>
<evidence type="ECO:0000256" key="24">
    <source>
        <dbReference type="SAM" id="SignalP"/>
    </source>
</evidence>
<feature type="chain" id="PRO_5015329395" description="non-specific serine/threonine protein kinase" evidence="24">
    <location>
        <begin position="27"/>
        <end position="976"/>
    </location>
</feature>
<evidence type="ECO:0000256" key="8">
    <source>
        <dbReference type="ARBA" id="ARBA00022614"/>
    </source>
</evidence>
<comment type="caution">
    <text evidence="26">The sequence shown here is derived from an EMBL/GenBank/DDBJ whole genome shotgun (WGS) entry which is preliminary data.</text>
</comment>
<dbReference type="Gene3D" id="1.10.510.10">
    <property type="entry name" value="Transferase(Phosphotransferase) domain 1"/>
    <property type="match status" value="1"/>
</dbReference>
<protein>
    <recommendedName>
        <fullName evidence="4">non-specific serine/threonine protein kinase</fullName>
        <ecNumber evidence="4">2.7.11.1</ecNumber>
    </recommendedName>
</protein>
<evidence type="ECO:0000259" key="25">
    <source>
        <dbReference type="PROSITE" id="PS50011"/>
    </source>
</evidence>
<dbReference type="InterPro" id="IPR013210">
    <property type="entry name" value="LRR_N_plant-typ"/>
</dbReference>
<dbReference type="Pfam" id="PF00069">
    <property type="entry name" value="Pkinase"/>
    <property type="match status" value="1"/>
</dbReference>
<evidence type="ECO:0000256" key="2">
    <source>
        <dbReference type="ARBA" id="ARBA00004479"/>
    </source>
</evidence>
<keyword evidence="17 23" id="KW-0472">Membrane</keyword>
<comment type="similarity">
    <text evidence="3">Belongs to the protein kinase superfamily. Ser/Thr protein kinase family.</text>
</comment>
<evidence type="ECO:0000256" key="19">
    <source>
        <dbReference type="ARBA" id="ARBA00023180"/>
    </source>
</evidence>
<evidence type="ECO:0000313" key="27">
    <source>
        <dbReference type="Proteomes" id="UP000241394"/>
    </source>
</evidence>
<keyword evidence="11 24" id="KW-0732">Signal</keyword>
<keyword evidence="15 22" id="KW-0067">ATP-binding</keyword>
<dbReference type="PANTHER" id="PTHR27008">
    <property type="entry name" value="OS04G0122200 PROTEIN"/>
    <property type="match status" value="1"/>
</dbReference>
<sequence>MDLLESCPLFLLTSIVLAVLLQLGSGIPHVAGSEHGRNETDRLGLLAFKAEITSDPFGSLNSWNQSLHFCQWTGVTCGRRHQRVIVLNLDDRKLAGPISPHVGNLSFLRKLKLGNNSLSHEIPQEIGRLKRLQILLLHQNSFTGEIPANISGCLDLTAINFSRNSLGGKIPVELGSLSKLKYLLIDTNNLTGSVPPTLGNLSSLIIFVAEINNISGSIPDVLGGLTNLEGLGLGQNRLVGTIPLSIFNLSSLRSFNMIWNQLQGSLPSSLGNTLPNLEEFSIGRNLFTGCIPDSLSNASKLVRLEMGSNKFTGKIPSLEKLYDLLQLSLPNNYLGVGEAGDLDFLSSLTNATYLSYMDVRTNNLGGMLTESIGNLSSYLSELLLADNKISGIIPPSMRKLVNLQRILLFSNQFTGNIPIDLWNLQKLNIVSIRDNRLFGNIPSSLENLTLLYALYLDENNFHGSIPPSLGKCHRLESLSFGINNLSGTIPQELATLSSLLFMNLSQNQLSGSVPLEVGNLKNLEALDLSENMLSGQIPSTLGSCVKLTFLYMEGNLFWGSLPSSLRDLRGFEVIDLSRNRFSGKIPDYFEGFVFLRKLNLSFNDFEGAVPERGLFKVATGVSMEGNDKLCGGIPELQLHSCNSEGLRRNRFTFSLKVIVATIVGLLGLILVLFFLYLYWFKKTKKASSFRVFGNSFMKLSYQSLLKATDGFSQDNLLGIGGFGSVYKGILDQGDRVVAVKVLNLQFRGASKSFIAECNALKSIRHRNLVKVLTACSSVDCNGNDFKALVYEFMVNGSLEKWLHPNENENEVSEDSRSLSFLERLNIAIDVACALDYLHHYGPEPIVHCDLKPGNILLDDELTGHVGDFGIARFLPTVTYESGNQSSSIGVKGSIGYAAPEYGMGSEVSTSGDVYSYGILLLEMFTGKRPTDHMFSDSLNLHNFAKMAFSEQVASIADSTLFQQKKIIYSSRPYKTH</sequence>
<keyword evidence="10 23" id="KW-0812">Transmembrane</keyword>
<feature type="transmembrane region" description="Helical" evidence="23">
    <location>
        <begin position="657"/>
        <end position="680"/>
    </location>
</feature>
<dbReference type="InParanoid" id="A0A2R6QBX4"/>
<keyword evidence="18 26" id="KW-0675">Receptor</keyword>
<evidence type="ECO:0000256" key="7">
    <source>
        <dbReference type="ARBA" id="ARBA00022553"/>
    </source>
</evidence>
<keyword evidence="19" id="KW-0325">Glycoprotein</keyword>
<dbReference type="OrthoDB" id="676979at2759"/>
<dbReference type="InterPro" id="IPR011009">
    <property type="entry name" value="Kinase-like_dom_sf"/>
</dbReference>
<keyword evidence="14 26" id="KW-0418">Kinase</keyword>
<dbReference type="PROSITE" id="PS50011">
    <property type="entry name" value="PROTEIN_KINASE_DOM"/>
    <property type="match status" value="1"/>
</dbReference>
<proteinExistence type="inferred from homology"/>
<dbReference type="Pfam" id="PF00560">
    <property type="entry name" value="LRR_1"/>
    <property type="match status" value="6"/>
</dbReference>
<dbReference type="InterPro" id="IPR000719">
    <property type="entry name" value="Prot_kinase_dom"/>
</dbReference>
<feature type="signal peptide" evidence="24">
    <location>
        <begin position="1"/>
        <end position="26"/>
    </location>
</feature>
<dbReference type="GO" id="GO:0051707">
    <property type="term" value="P:response to other organism"/>
    <property type="evidence" value="ECO:0007669"/>
    <property type="project" value="UniProtKB-ARBA"/>
</dbReference>
<evidence type="ECO:0000256" key="20">
    <source>
        <dbReference type="ARBA" id="ARBA00047899"/>
    </source>
</evidence>
<dbReference type="GO" id="GO:0006952">
    <property type="term" value="P:defense response"/>
    <property type="evidence" value="ECO:0007669"/>
    <property type="project" value="UniProtKB-ARBA"/>
</dbReference>
<keyword evidence="13 22" id="KW-0547">Nucleotide-binding</keyword>
<dbReference type="Gene3D" id="3.80.10.10">
    <property type="entry name" value="Ribonuclease Inhibitor"/>
    <property type="match status" value="4"/>
</dbReference>
<dbReference type="InterPro" id="IPR051809">
    <property type="entry name" value="Plant_receptor-like_S/T_kinase"/>
</dbReference>
<dbReference type="FunFam" id="1.10.510.10:FF:000358">
    <property type="entry name" value="Putative leucine-rich repeat receptor-like serine/threonine-protein kinase"/>
    <property type="match status" value="1"/>
</dbReference>
<keyword evidence="5" id="KW-1003">Cell membrane</keyword>
<dbReference type="GO" id="GO:0005524">
    <property type="term" value="F:ATP binding"/>
    <property type="evidence" value="ECO:0007669"/>
    <property type="project" value="UniProtKB-UniRule"/>
</dbReference>
<evidence type="ECO:0000256" key="23">
    <source>
        <dbReference type="SAM" id="Phobius"/>
    </source>
</evidence>
<dbReference type="InterPro" id="IPR003591">
    <property type="entry name" value="Leu-rich_rpt_typical-subtyp"/>
</dbReference>
<evidence type="ECO:0000256" key="5">
    <source>
        <dbReference type="ARBA" id="ARBA00022475"/>
    </source>
</evidence>
<dbReference type="SMART" id="SM00369">
    <property type="entry name" value="LRR_TYP"/>
    <property type="match status" value="6"/>
</dbReference>
<organism evidence="26 27">
    <name type="scientific">Actinidia chinensis var. chinensis</name>
    <name type="common">Chinese soft-hair kiwi</name>
    <dbReference type="NCBI Taxonomy" id="1590841"/>
    <lineage>
        <taxon>Eukaryota</taxon>
        <taxon>Viridiplantae</taxon>
        <taxon>Streptophyta</taxon>
        <taxon>Embryophyta</taxon>
        <taxon>Tracheophyta</taxon>
        <taxon>Spermatophyta</taxon>
        <taxon>Magnoliopsida</taxon>
        <taxon>eudicotyledons</taxon>
        <taxon>Gunneridae</taxon>
        <taxon>Pentapetalae</taxon>
        <taxon>asterids</taxon>
        <taxon>Ericales</taxon>
        <taxon>Actinidiaceae</taxon>
        <taxon>Actinidia</taxon>
    </lineage>
</organism>
<dbReference type="EMBL" id="NKQK01000017">
    <property type="protein sequence ID" value="PSS05633.1"/>
    <property type="molecule type" value="Genomic_DNA"/>
</dbReference>
<comment type="catalytic activity">
    <reaction evidence="20">
        <text>L-threonyl-[protein] + ATP = O-phospho-L-threonyl-[protein] + ADP + H(+)</text>
        <dbReference type="Rhea" id="RHEA:46608"/>
        <dbReference type="Rhea" id="RHEA-COMP:11060"/>
        <dbReference type="Rhea" id="RHEA-COMP:11605"/>
        <dbReference type="ChEBI" id="CHEBI:15378"/>
        <dbReference type="ChEBI" id="CHEBI:30013"/>
        <dbReference type="ChEBI" id="CHEBI:30616"/>
        <dbReference type="ChEBI" id="CHEBI:61977"/>
        <dbReference type="ChEBI" id="CHEBI:456216"/>
        <dbReference type="EC" id="2.7.11.1"/>
    </reaction>
</comment>
<dbReference type="PROSITE" id="PS00108">
    <property type="entry name" value="PROTEIN_KINASE_ST"/>
    <property type="match status" value="1"/>
</dbReference>
<dbReference type="OMA" id="WNSSIHH"/>
<reference evidence="27" key="2">
    <citation type="journal article" date="2018" name="BMC Genomics">
        <title>A manually annotated Actinidia chinensis var. chinensis (kiwifruit) genome highlights the challenges associated with draft genomes and gene prediction in plants.</title>
        <authorList>
            <person name="Pilkington S.M."/>
            <person name="Crowhurst R."/>
            <person name="Hilario E."/>
            <person name="Nardozza S."/>
            <person name="Fraser L."/>
            <person name="Peng Y."/>
            <person name="Gunaseelan K."/>
            <person name="Simpson R."/>
            <person name="Tahir J."/>
            <person name="Deroles S.C."/>
            <person name="Templeton K."/>
            <person name="Luo Z."/>
            <person name="Davy M."/>
            <person name="Cheng C."/>
            <person name="McNeilage M."/>
            <person name="Scaglione D."/>
            <person name="Liu Y."/>
            <person name="Zhang Q."/>
            <person name="Datson P."/>
            <person name="De Silva N."/>
            <person name="Gardiner S.E."/>
            <person name="Bassett H."/>
            <person name="Chagne D."/>
            <person name="McCallum J."/>
            <person name="Dzierzon H."/>
            <person name="Deng C."/>
            <person name="Wang Y.Y."/>
            <person name="Barron L."/>
            <person name="Manako K."/>
            <person name="Bowen J."/>
            <person name="Foster T.M."/>
            <person name="Erridge Z.A."/>
            <person name="Tiffin H."/>
            <person name="Waite C.N."/>
            <person name="Davies K.M."/>
            <person name="Grierson E.P."/>
            <person name="Laing W.A."/>
            <person name="Kirk R."/>
            <person name="Chen X."/>
            <person name="Wood M."/>
            <person name="Montefiori M."/>
            <person name="Brummell D.A."/>
            <person name="Schwinn K.E."/>
            <person name="Catanach A."/>
            <person name="Fullerton C."/>
            <person name="Li D."/>
            <person name="Meiyalaghan S."/>
            <person name="Nieuwenhuizen N."/>
            <person name="Read N."/>
            <person name="Prakash R."/>
            <person name="Hunter D."/>
            <person name="Zhang H."/>
            <person name="McKenzie M."/>
            <person name="Knabel M."/>
            <person name="Harris A."/>
            <person name="Allan A.C."/>
            <person name="Gleave A."/>
            <person name="Chen A."/>
            <person name="Janssen B.J."/>
            <person name="Plunkett B."/>
            <person name="Ampomah-Dwamena C."/>
            <person name="Voogd C."/>
            <person name="Leif D."/>
            <person name="Lafferty D."/>
            <person name="Souleyre E.J.F."/>
            <person name="Varkonyi-Gasic E."/>
            <person name="Gambi F."/>
            <person name="Hanley J."/>
            <person name="Yao J.L."/>
            <person name="Cheung J."/>
            <person name="David K.M."/>
            <person name="Warren B."/>
            <person name="Marsh K."/>
            <person name="Snowden K.C."/>
            <person name="Lin-Wang K."/>
            <person name="Brian L."/>
            <person name="Martinez-Sanchez M."/>
            <person name="Wang M."/>
            <person name="Ileperuma N."/>
            <person name="Macnee N."/>
            <person name="Campin R."/>
            <person name="McAtee P."/>
            <person name="Drummond R.S.M."/>
            <person name="Espley R.V."/>
            <person name="Ireland H.S."/>
            <person name="Wu R."/>
            <person name="Atkinson R.G."/>
            <person name="Karunairetnam S."/>
            <person name="Bulley S."/>
            <person name="Chunkath S."/>
            <person name="Hanley Z."/>
            <person name="Storey R."/>
            <person name="Thrimawithana A.H."/>
            <person name="Thomson S."/>
            <person name="David C."/>
            <person name="Testolin R."/>
            <person name="Huang H."/>
            <person name="Hellens R.P."/>
            <person name="Schaffer R.J."/>
        </authorList>
    </citation>
    <scope>NUCLEOTIDE SEQUENCE [LARGE SCALE GENOMIC DNA]</scope>
    <source>
        <strain evidence="27">cv. Red5</strain>
    </source>
</reference>
<comment type="catalytic activity">
    <reaction evidence="21">
        <text>L-seryl-[protein] + ATP = O-phospho-L-seryl-[protein] + ADP + H(+)</text>
        <dbReference type="Rhea" id="RHEA:17989"/>
        <dbReference type="Rhea" id="RHEA-COMP:9863"/>
        <dbReference type="Rhea" id="RHEA-COMP:11604"/>
        <dbReference type="ChEBI" id="CHEBI:15378"/>
        <dbReference type="ChEBI" id="CHEBI:29999"/>
        <dbReference type="ChEBI" id="CHEBI:30616"/>
        <dbReference type="ChEBI" id="CHEBI:83421"/>
        <dbReference type="ChEBI" id="CHEBI:456216"/>
        <dbReference type="EC" id="2.7.11.1"/>
    </reaction>
</comment>
<keyword evidence="7" id="KW-0597">Phosphoprotein</keyword>
<evidence type="ECO:0000256" key="4">
    <source>
        <dbReference type="ARBA" id="ARBA00012513"/>
    </source>
</evidence>
<keyword evidence="6" id="KW-0723">Serine/threonine-protein kinase</keyword>
<evidence type="ECO:0000256" key="9">
    <source>
        <dbReference type="ARBA" id="ARBA00022679"/>
    </source>
</evidence>
<dbReference type="Pfam" id="PF08263">
    <property type="entry name" value="LRRNT_2"/>
    <property type="match status" value="1"/>
</dbReference>
<keyword evidence="12" id="KW-0677">Repeat</keyword>
<dbReference type="SUPFAM" id="SSF52058">
    <property type="entry name" value="L domain-like"/>
    <property type="match status" value="2"/>
</dbReference>
<dbReference type="FunFam" id="3.30.200.20:FF:000432">
    <property type="entry name" value="LRR receptor-like serine/threonine-protein kinase EFR"/>
    <property type="match status" value="1"/>
</dbReference>
<dbReference type="STRING" id="1590841.A0A2R6QBX4"/>
<dbReference type="PROSITE" id="PS00107">
    <property type="entry name" value="PROTEIN_KINASE_ATP"/>
    <property type="match status" value="1"/>
</dbReference>
<reference evidence="26 27" key="1">
    <citation type="submission" date="2017-07" db="EMBL/GenBank/DDBJ databases">
        <title>An improved, manually edited Actinidia chinensis var. chinensis (kiwifruit) genome highlights the challenges associated with draft genomes and gene prediction in plants.</title>
        <authorList>
            <person name="Pilkington S."/>
            <person name="Crowhurst R."/>
            <person name="Hilario E."/>
            <person name="Nardozza S."/>
            <person name="Fraser L."/>
            <person name="Peng Y."/>
            <person name="Gunaseelan K."/>
            <person name="Simpson R."/>
            <person name="Tahir J."/>
            <person name="Deroles S."/>
            <person name="Templeton K."/>
            <person name="Luo Z."/>
            <person name="Davy M."/>
            <person name="Cheng C."/>
            <person name="Mcneilage M."/>
            <person name="Scaglione D."/>
            <person name="Liu Y."/>
            <person name="Zhang Q."/>
            <person name="Datson P."/>
            <person name="De Silva N."/>
            <person name="Gardiner S."/>
            <person name="Bassett H."/>
            <person name="Chagne D."/>
            <person name="Mccallum J."/>
            <person name="Dzierzon H."/>
            <person name="Deng C."/>
            <person name="Wang Y.-Y."/>
            <person name="Barron N."/>
            <person name="Manako K."/>
            <person name="Bowen J."/>
            <person name="Foster T."/>
            <person name="Erridge Z."/>
            <person name="Tiffin H."/>
            <person name="Waite C."/>
            <person name="Davies K."/>
            <person name="Grierson E."/>
            <person name="Laing W."/>
            <person name="Kirk R."/>
            <person name="Chen X."/>
            <person name="Wood M."/>
            <person name="Montefiori M."/>
            <person name="Brummell D."/>
            <person name="Schwinn K."/>
            <person name="Catanach A."/>
            <person name="Fullerton C."/>
            <person name="Li D."/>
            <person name="Meiyalaghan S."/>
            <person name="Nieuwenhuizen N."/>
            <person name="Read N."/>
            <person name="Prakash R."/>
            <person name="Hunter D."/>
            <person name="Zhang H."/>
            <person name="Mckenzie M."/>
            <person name="Knabel M."/>
            <person name="Harris A."/>
            <person name="Allan A."/>
            <person name="Chen A."/>
            <person name="Janssen B."/>
            <person name="Plunkett B."/>
            <person name="Dwamena C."/>
            <person name="Voogd C."/>
            <person name="Leif D."/>
            <person name="Lafferty D."/>
            <person name="Souleyre E."/>
            <person name="Varkonyi-Gasic E."/>
            <person name="Gambi F."/>
            <person name="Hanley J."/>
            <person name="Yao J.-L."/>
            <person name="Cheung J."/>
            <person name="David K."/>
            <person name="Warren B."/>
            <person name="Marsh K."/>
            <person name="Snowden K."/>
            <person name="Lin-Wang K."/>
            <person name="Brian L."/>
            <person name="Martinez-Sanchez M."/>
            <person name="Wang M."/>
            <person name="Ileperuma N."/>
            <person name="Macnee N."/>
            <person name="Campin R."/>
            <person name="Mcatee P."/>
            <person name="Drummond R."/>
            <person name="Espley R."/>
            <person name="Ireland H."/>
            <person name="Wu R."/>
            <person name="Atkinson R."/>
            <person name="Karunairetnam S."/>
            <person name="Bulley S."/>
            <person name="Chunkath S."/>
            <person name="Hanley Z."/>
            <person name="Storey R."/>
            <person name="Thrimawithana A."/>
            <person name="Thomson S."/>
            <person name="David C."/>
            <person name="Testolin R."/>
        </authorList>
    </citation>
    <scope>NUCLEOTIDE SEQUENCE [LARGE SCALE GENOMIC DNA]</scope>
    <source>
        <strain evidence="27">cv. Red5</strain>
        <tissue evidence="26">Young leaf</tissue>
    </source>
</reference>
<keyword evidence="16 23" id="KW-1133">Transmembrane helix</keyword>
<dbReference type="InterPro" id="IPR008271">
    <property type="entry name" value="Ser/Thr_kinase_AS"/>
</dbReference>
<keyword evidence="8" id="KW-0433">Leucine-rich repeat</keyword>
<evidence type="ECO:0000256" key="3">
    <source>
        <dbReference type="ARBA" id="ARBA00008684"/>
    </source>
</evidence>
<evidence type="ECO:0000256" key="17">
    <source>
        <dbReference type="ARBA" id="ARBA00023136"/>
    </source>
</evidence>